<reference evidence="6" key="1">
    <citation type="submission" date="2019-04" db="EMBL/GenBank/DDBJ databases">
        <title>Friends and foes A comparative genomics studyof 23 Aspergillus species from section Flavi.</title>
        <authorList>
            <consortium name="DOE Joint Genome Institute"/>
            <person name="Kjaerbolling I."/>
            <person name="Vesth T."/>
            <person name="Frisvad J.C."/>
            <person name="Nybo J.L."/>
            <person name="Theobald S."/>
            <person name="Kildgaard S."/>
            <person name="Isbrandt T."/>
            <person name="Kuo A."/>
            <person name="Sato A."/>
            <person name="Lyhne E.K."/>
            <person name="Kogle M.E."/>
            <person name="Wiebenga A."/>
            <person name="Kun R.S."/>
            <person name="Lubbers R.J."/>
            <person name="Makela M.R."/>
            <person name="Barry K."/>
            <person name="Chovatia M."/>
            <person name="Clum A."/>
            <person name="Daum C."/>
            <person name="Haridas S."/>
            <person name="He G."/>
            <person name="LaButti K."/>
            <person name="Lipzen A."/>
            <person name="Mondo S."/>
            <person name="Riley R."/>
            <person name="Salamov A."/>
            <person name="Simmons B.A."/>
            <person name="Magnuson J.K."/>
            <person name="Henrissat B."/>
            <person name="Mortensen U.H."/>
            <person name="Larsen T.O."/>
            <person name="Devries R.P."/>
            <person name="Grigoriev I.V."/>
            <person name="Machida M."/>
            <person name="Baker S.E."/>
            <person name="Andersen M.R."/>
        </authorList>
    </citation>
    <scope>NUCLEOTIDE SEQUENCE [LARGE SCALE GENOMIC DNA]</scope>
    <source>
        <strain evidence="6">CBS 553.77</strain>
    </source>
</reference>
<dbReference type="EMBL" id="ML739186">
    <property type="protein sequence ID" value="KAE8351117.1"/>
    <property type="molecule type" value="Genomic_DNA"/>
</dbReference>
<keyword evidence="6" id="KW-1185">Reference proteome</keyword>
<gene>
    <name evidence="5" type="ORF">BDV28DRAFT_25423</name>
</gene>
<evidence type="ECO:0000313" key="6">
    <source>
        <dbReference type="Proteomes" id="UP000327118"/>
    </source>
</evidence>
<evidence type="ECO:0000256" key="3">
    <source>
        <dbReference type="SAM" id="MobiDB-lite"/>
    </source>
</evidence>
<feature type="chain" id="PRO_5024983167" evidence="4">
    <location>
        <begin position="19"/>
        <end position="245"/>
    </location>
</feature>
<dbReference type="InterPro" id="IPR008701">
    <property type="entry name" value="NPP1"/>
</dbReference>
<dbReference type="PIRSF" id="PIRSF029958">
    <property type="entry name" value="Necrosis-inducing_protein"/>
    <property type="match status" value="1"/>
</dbReference>
<feature type="region of interest" description="Disordered" evidence="3">
    <location>
        <begin position="158"/>
        <end position="179"/>
    </location>
</feature>
<dbReference type="PANTHER" id="PTHR33657:SF8">
    <property type="entry name" value="DOMAIN PROTEIN, PUTATIVE (AFU_ORTHOLOGUE AFUA_5G00600)-RELATED"/>
    <property type="match status" value="1"/>
</dbReference>
<protein>
    <submittedName>
        <fullName evidence="5">NPP1 domain protein</fullName>
    </submittedName>
</protein>
<keyword evidence="4" id="KW-0732">Signal</keyword>
<dbReference type="Proteomes" id="UP000327118">
    <property type="component" value="Unassembled WGS sequence"/>
</dbReference>
<name>A0A5N6Z0B4_9EURO</name>
<keyword evidence="2" id="KW-0843">Virulence</keyword>
<proteinExistence type="inferred from homology"/>
<feature type="signal peptide" evidence="4">
    <location>
        <begin position="1"/>
        <end position="18"/>
    </location>
</feature>
<feature type="compositionally biased region" description="Basic and acidic residues" evidence="3">
    <location>
        <begin position="164"/>
        <end position="179"/>
    </location>
</feature>
<organism evidence="5 6">
    <name type="scientific">Aspergillus coremiiformis</name>
    <dbReference type="NCBI Taxonomy" id="138285"/>
    <lineage>
        <taxon>Eukaryota</taxon>
        <taxon>Fungi</taxon>
        <taxon>Dikarya</taxon>
        <taxon>Ascomycota</taxon>
        <taxon>Pezizomycotina</taxon>
        <taxon>Eurotiomycetes</taxon>
        <taxon>Eurotiomycetidae</taxon>
        <taxon>Eurotiales</taxon>
        <taxon>Aspergillaceae</taxon>
        <taxon>Aspergillus</taxon>
        <taxon>Aspergillus subgen. Circumdati</taxon>
    </lineage>
</organism>
<sequence>MIFKHILAILATAMAVQGIPVEKREVVPHDSIAQFRETGPGAVSVPPDAIGNAFKMFEPYLHIAHGCQSYPAVADNGDTSGGLKDTGSATGGCNDEGKGQTYVRGGWVNGRYGIMYSWYMPKDMANSGVSVGAHRHDWENVVIWVDNPVAPTPTLLGGAASGHGEYKKTPDPPRQDTRPKVEYFTSFPTNHELQFTDTLGRDLDLVAWDSLPEPARLGLQNGDFGDAIVPFIDSTFESNLAKAAL</sequence>
<accession>A0A5N6Z0B4</accession>
<comment type="similarity">
    <text evidence="1">Belongs to the Necrosis inducing protein (NPP1) family.</text>
</comment>
<dbReference type="PANTHER" id="PTHR33657">
    <property type="entry name" value="DOMAIN PROTEIN, PUTATIVE (AFU_ORTHOLOGUE AFUA_5G00600)-RELATED"/>
    <property type="match status" value="1"/>
</dbReference>
<evidence type="ECO:0000256" key="1">
    <source>
        <dbReference type="ARBA" id="ARBA00009520"/>
    </source>
</evidence>
<dbReference type="Pfam" id="PF05630">
    <property type="entry name" value="NPP1"/>
    <property type="match status" value="1"/>
</dbReference>
<evidence type="ECO:0000256" key="2">
    <source>
        <dbReference type="ARBA" id="ARBA00023026"/>
    </source>
</evidence>
<evidence type="ECO:0000256" key="4">
    <source>
        <dbReference type="SAM" id="SignalP"/>
    </source>
</evidence>
<dbReference type="AlphaFoldDB" id="A0A5N6Z0B4"/>
<evidence type="ECO:0000313" key="5">
    <source>
        <dbReference type="EMBL" id="KAE8351117.1"/>
    </source>
</evidence>
<dbReference type="OrthoDB" id="89086at2759"/>